<accession>A0A2C9UQX2</accession>
<protein>
    <submittedName>
        <fullName evidence="2">Uncharacterized protein</fullName>
    </submittedName>
</protein>
<dbReference type="AlphaFoldDB" id="A0A2C9UQX2"/>
<name>A0A2C9UQX2_MANES</name>
<sequence length="86" mass="9889">MINQREQHKSSDKLQEGEKSSEGLTSEAAQSYTVSTTERHVLNFDSALLKLPSQVLSHYIQEGKICTFIRINRTGQFCKNINLFKW</sequence>
<organism evidence="2">
    <name type="scientific">Manihot esculenta</name>
    <name type="common">Cassava</name>
    <name type="synonym">Jatropha manihot</name>
    <dbReference type="NCBI Taxonomy" id="3983"/>
    <lineage>
        <taxon>Eukaryota</taxon>
        <taxon>Viridiplantae</taxon>
        <taxon>Streptophyta</taxon>
        <taxon>Embryophyta</taxon>
        <taxon>Tracheophyta</taxon>
        <taxon>Spermatophyta</taxon>
        <taxon>Magnoliopsida</taxon>
        <taxon>eudicotyledons</taxon>
        <taxon>Gunneridae</taxon>
        <taxon>Pentapetalae</taxon>
        <taxon>rosids</taxon>
        <taxon>fabids</taxon>
        <taxon>Malpighiales</taxon>
        <taxon>Euphorbiaceae</taxon>
        <taxon>Crotonoideae</taxon>
        <taxon>Manihoteae</taxon>
        <taxon>Manihot</taxon>
    </lineage>
</organism>
<proteinExistence type="predicted"/>
<evidence type="ECO:0000313" key="2">
    <source>
        <dbReference type="EMBL" id="OAY33746.1"/>
    </source>
</evidence>
<feature type="compositionally biased region" description="Basic and acidic residues" evidence="1">
    <location>
        <begin position="1"/>
        <end position="21"/>
    </location>
</feature>
<reference evidence="2" key="1">
    <citation type="submission" date="2016-02" db="EMBL/GenBank/DDBJ databases">
        <title>WGS assembly of Manihot esculenta.</title>
        <authorList>
            <person name="Bredeson J.V."/>
            <person name="Prochnik S.E."/>
            <person name="Lyons J.B."/>
            <person name="Schmutz J."/>
            <person name="Grimwood J."/>
            <person name="Vrebalov J."/>
            <person name="Bart R.S."/>
            <person name="Amuge T."/>
            <person name="Ferguson M.E."/>
            <person name="Green R."/>
            <person name="Putnam N."/>
            <person name="Stites J."/>
            <person name="Rounsley S."/>
            <person name="Rokhsar D.S."/>
        </authorList>
    </citation>
    <scope>NUCLEOTIDE SEQUENCE [LARGE SCALE GENOMIC DNA]</scope>
    <source>
        <tissue evidence="2">Leaf</tissue>
    </source>
</reference>
<evidence type="ECO:0000256" key="1">
    <source>
        <dbReference type="SAM" id="MobiDB-lite"/>
    </source>
</evidence>
<feature type="region of interest" description="Disordered" evidence="1">
    <location>
        <begin position="1"/>
        <end position="31"/>
    </location>
</feature>
<dbReference type="EMBL" id="CM004399">
    <property type="protein sequence ID" value="OAY33746.1"/>
    <property type="molecule type" value="Genomic_DNA"/>
</dbReference>
<feature type="compositionally biased region" description="Polar residues" evidence="1">
    <location>
        <begin position="22"/>
        <end position="31"/>
    </location>
</feature>
<gene>
    <name evidence="2" type="ORF">MANES_13G120900</name>
</gene>